<dbReference type="RefSeq" id="WP_050353304.1">
    <property type="nucleotide sequence ID" value="NZ_BOSN01000009.1"/>
</dbReference>
<gene>
    <name evidence="1" type="ORF">AFK71_20545</name>
</gene>
<dbReference type="OrthoDB" id="2739800at2"/>
<accession>A0A0L0QQ24</accession>
<keyword evidence="2" id="KW-1185">Reference proteome</keyword>
<dbReference type="Proteomes" id="UP000036780">
    <property type="component" value="Unassembled WGS sequence"/>
</dbReference>
<dbReference type="PATRIC" id="fig|1473.5.peg.2874"/>
<sequence length="64" mass="6911">MQTNKMLVTKNGVGNFRVETYLDGTLVNSEDTGISYITDEEILAEEPVDSGIQPMGVGAVHLVL</sequence>
<organism evidence="1 2">
    <name type="scientific">Virgibacillus pantothenticus</name>
    <dbReference type="NCBI Taxonomy" id="1473"/>
    <lineage>
        <taxon>Bacteria</taxon>
        <taxon>Bacillati</taxon>
        <taxon>Bacillota</taxon>
        <taxon>Bacilli</taxon>
        <taxon>Bacillales</taxon>
        <taxon>Bacillaceae</taxon>
        <taxon>Virgibacillus</taxon>
    </lineage>
</organism>
<protein>
    <submittedName>
        <fullName evidence="1">Uncharacterized protein</fullName>
    </submittedName>
</protein>
<dbReference type="AlphaFoldDB" id="A0A0L0QQ24"/>
<dbReference type="GeneID" id="66870054"/>
<reference evidence="2" key="1">
    <citation type="submission" date="2015-07" db="EMBL/GenBank/DDBJ databases">
        <title>Fjat-10053 dsm26.</title>
        <authorList>
            <person name="Liu B."/>
            <person name="Wang J."/>
            <person name="Zhu Y."/>
            <person name="Liu G."/>
            <person name="Chen Q."/>
            <person name="Chen Z."/>
            <person name="Lan J."/>
            <person name="Che J."/>
            <person name="Ge C."/>
            <person name="Shi H."/>
            <person name="Pan Z."/>
            <person name="Liu X."/>
        </authorList>
    </citation>
    <scope>NUCLEOTIDE SEQUENCE [LARGE SCALE GENOMIC DNA]</scope>
    <source>
        <strain evidence="2">DSM 26</strain>
    </source>
</reference>
<evidence type="ECO:0000313" key="1">
    <source>
        <dbReference type="EMBL" id="KNE20720.1"/>
    </source>
</evidence>
<dbReference type="EMBL" id="LGTO01000007">
    <property type="protein sequence ID" value="KNE20720.1"/>
    <property type="molecule type" value="Genomic_DNA"/>
</dbReference>
<name>A0A0L0QQ24_VIRPA</name>
<evidence type="ECO:0000313" key="2">
    <source>
        <dbReference type="Proteomes" id="UP000036780"/>
    </source>
</evidence>
<proteinExistence type="predicted"/>
<comment type="caution">
    <text evidence="1">The sequence shown here is derived from an EMBL/GenBank/DDBJ whole genome shotgun (WGS) entry which is preliminary data.</text>
</comment>